<evidence type="ECO:0000256" key="4">
    <source>
        <dbReference type="SAM" id="Phobius"/>
    </source>
</evidence>
<dbReference type="PANTHER" id="PTHR23521:SF3">
    <property type="entry name" value="MFS TRANSPORTER"/>
    <property type="match status" value="1"/>
</dbReference>
<dbReference type="Proteomes" id="UP000664761">
    <property type="component" value="Unassembled WGS sequence"/>
</dbReference>
<protein>
    <submittedName>
        <fullName evidence="6">MFS transporter</fullName>
    </submittedName>
</protein>
<dbReference type="PROSITE" id="PS50850">
    <property type="entry name" value="MFS"/>
    <property type="match status" value="1"/>
</dbReference>
<feature type="transmembrane region" description="Helical" evidence="4">
    <location>
        <begin position="345"/>
        <end position="367"/>
    </location>
</feature>
<dbReference type="EMBL" id="JAFLNC010000006">
    <property type="protein sequence ID" value="MBO0335188.1"/>
    <property type="molecule type" value="Genomic_DNA"/>
</dbReference>
<evidence type="ECO:0000313" key="6">
    <source>
        <dbReference type="EMBL" id="MBO0335188.1"/>
    </source>
</evidence>
<dbReference type="InterPro" id="IPR020846">
    <property type="entry name" value="MFS_dom"/>
</dbReference>
<dbReference type="Gene3D" id="1.20.1250.20">
    <property type="entry name" value="MFS general substrate transporter like domains"/>
    <property type="match status" value="2"/>
</dbReference>
<organism evidence="6 7">
    <name type="scientific">Sneathiella sedimenti</name>
    <dbReference type="NCBI Taxonomy" id="2816034"/>
    <lineage>
        <taxon>Bacteria</taxon>
        <taxon>Pseudomonadati</taxon>
        <taxon>Pseudomonadota</taxon>
        <taxon>Alphaproteobacteria</taxon>
        <taxon>Sneathiellales</taxon>
        <taxon>Sneathiellaceae</taxon>
        <taxon>Sneathiella</taxon>
    </lineage>
</organism>
<feature type="transmembrane region" description="Helical" evidence="4">
    <location>
        <begin position="135"/>
        <end position="156"/>
    </location>
</feature>
<evidence type="ECO:0000256" key="3">
    <source>
        <dbReference type="ARBA" id="ARBA00023136"/>
    </source>
</evidence>
<feature type="transmembrane region" description="Helical" evidence="4">
    <location>
        <begin position="79"/>
        <end position="98"/>
    </location>
</feature>
<gene>
    <name evidence="6" type="ORF">J0X12_16315</name>
</gene>
<feature type="transmembrane region" description="Helical" evidence="4">
    <location>
        <begin position="251"/>
        <end position="272"/>
    </location>
</feature>
<keyword evidence="1 4" id="KW-0812">Transmembrane</keyword>
<dbReference type="Pfam" id="PF07690">
    <property type="entry name" value="MFS_1"/>
    <property type="match status" value="1"/>
</dbReference>
<feature type="transmembrane region" description="Helical" evidence="4">
    <location>
        <begin position="218"/>
        <end position="239"/>
    </location>
</feature>
<evidence type="ECO:0000259" key="5">
    <source>
        <dbReference type="PROSITE" id="PS50850"/>
    </source>
</evidence>
<comment type="caution">
    <text evidence="6">The sequence shown here is derived from an EMBL/GenBank/DDBJ whole genome shotgun (WGS) entry which is preliminary data.</text>
</comment>
<evidence type="ECO:0000256" key="1">
    <source>
        <dbReference type="ARBA" id="ARBA00022692"/>
    </source>
</evidence>
<feature type="transmembrane region" description="Helical" evidence="4">
    <location>
        <begin position="373"/>
        <end position="391"/>
    </location>
</feature>
<accession>A0ABS3F9N7</accession>
<dbReference type="InterPro" id="IPR036259">
    <property type="entry name" value="MFS_trans_sf"/>
</dbReference>
<keyword evidence="3 4" id="KW-0472">Membrane</keyword>
<sequence length="407" mass="43157">MTDWVAAQKWRSVLLLAICQVLALSLWFSATAVIPVLKSEYGLSGLQASFFSSAVAIGFVCGTLISAILSLADRIPPKTFFAAATLTAALANAAIVLFDPTSPFVILLRTLTGICMAGIYPIGMKMVSTWAKRDTGLLVGLLVGALTIGSASPHILNLLDTSGVDWQLTLIASSLLAVAASGLITLVSLGSDIPKAPPFDPASALYAWKYKPLRLANFGYFGHMWELYAMWAWIGLFLFESFQISEIQDGQFYANLGTFATIAVGGLGSLIAGIAADRVGRTTVTIAAMTLSGTCAVIVGFLFGGSPTILVVVCLIWGISIVADSAQFSTCVIELSPKNMIGTMLTIQTSIGFLISLATIHLIPLFIDLIGWRYAFATLAIGPFLGVLAMVKLRHRPESATLANGHR</sequence>
<reference evidence="6 7" key="1">
    <citation type="submission" date="2021-03" db="EMBL/GenBank/DDBJ databases">
        <title>Sneathiella sp. CAU 1612 isolated from Kang Won-do.</title>
        <authorList>
            <person name="Kim W."/>
        </authorList>
    </citation>
    <scope>NUCLEOTIDE SEQUENCE [LARGE SCALE GENOMIC DNA]</scope>
    <source>
        <strain evidence="6 7">CAU 1612</strain>
    </source>
</reference>
<keyword evidence="7" id="KW-1185">Reference proteome</keyword>
<dbReference type="RefSeq" id="WP_207047507.1">
    <property type="nucleotide sequence ID" value="NZ_JAFLNC010000006.1"/>
</dbReference>
<keyword evidence="2 4" id="KW-1133">Transmembrane helix</keyword>
<name>A0ABS3F9N7_9PROT</name>
<feature type="transmembrane region" description="Helical" evidence="4">
    <location>
        <begin position="104"/>
        <end position="123"/>
    </location>
</feature>
<evidence type="ECO:0000256" key="2">
    <source>
        <dbReference type="ARBA" id="ARBA00022989"/>
    </source>
</evidence>
<feature type="domain" description="Major facilitator superfamily (MFS) profile" evidence="5">
    <location>
        <begin position="1"/>
        <end position="398"/>
    </location>
</feature>
<dbReference type="InterPro" id="IPR011701">
    <property type="entry name" value="MFS"/>
</dbReference>
<dbReference type="PANTHER" id="PTHR23521">
    <property type="entry name" value="TRANSPORTER MFS SUPERFAMILY"/>
    <property type="match status" value="1"/>
</dbReference>
<feature type="transmembrane region" description="Helical" evidence="4">
    <location>
        <begin position="48"/>
        <end position="72"/>
    </location>
</feature>
<proteinExistence type="predicted"/>
<dbReference type="SUPFAM" id="SSF103473">
    <property type="entry name" value="MFS general substrate transporter"/>
    <property type="match status" value="1"/>
</dbReference>
<feature type="transmembrane region" description="Helical" evidence="4">
    <location>
        <begin position="168"/>
        <end position="189"/>
    </location>
</feature>
<evidence type="ECO:0000313" key="7">
    <source>
        <dbReference type="Proteomes" id="UP000664761"/>
    </source>
</evidence>